<organism evidence="2 3">
    <name type="scientific">Ooceraea biroi</name>
    <name type="common">Clonal raider ant</name>
    <name type="synonym">Cerapachys biroi</name>
    <dbReference type="NCBI Taxonomy" id="2015173"/>
    <lineage>
        <taxon>Eukaryota</taxon>
        <taxon>Metazoa</taxon>
        <taxon>Ecdysozoa</taxon>
        <taxon>Arthropoda</taxon>
        <taxon>Hexapoda</taxon>
        <taxon>Insecta</taxon>
        <taxon>Pterygota</taxon>
        <taxon>Neoptera</taxon>
        <taxon>Endopterygota</taxon>
        <taxon>Hymenoptera</taxon>
        <taxon>Apocrita</taxon>
        <taxon>Aculeata</taxon>
        <taxon>Formicoidea</taxon>
        <taxon>Formicidae</taxon>
        <taxon>Dorylinae</taxon>
        <taxon>Ooceraea</taxon>
    </lineage>
</organism>
<protein>
    <submittedName>
        <fullName evidence="2">Uncharacterized protein</fullName>
    </submittedName>
</protein>
<gene>
    <name evidence="2" type="ORF">X777_00104</name>
</gene>
<proteinExistence type="predicted"/>
<dbReference type="AlphaFoldDB" id="A0A026VRY8"/>
<keyword evidence="1" id="KW-0175">Coiled coil</keyword>
<reference evidence="2 3" key="1">
    <citation type="journal article" date="2014" name="Curr. Biol.">
        <title>The genome of the clonal raider ant Cerapachys biroi.</title>
        <authorList>
            <person name="Oxley P.R."/>
            <person name="Ji L."/>
            <person name="Fetter-Pruneda I."/>
            <person name="McKenzie S.K."/>
            <person name="Li C."/>
            <person name="Hu H."/>
            <person name="Zhang G."/>
            <person name="Kronauer D.J."/>
        </authorList>
    </citation>
    <scope>NUCLEOTIDE SEQUENCE [LARGE SCALE GENOMIC DNA]</scope>
</reference>
<dbReference type="EMBL" id="KK111059">
    <property type="protein sequence ID" value="EZA46492.1"/>
    <property type="molecule type" value="Genomic_DNA"/>
</dbReference>
<evidence type="ECO:0000313" key="3">
    <source>
        <dbReference type="Proteomes" id="UP000053097"/>
    </source>
</evidence>
<evidence type="ECO:0000256" key="1">
    <source>
        <dbReference type="SAM" id="Coils"/>
    </source>
</evidence>
<dbReference type="Proteomes" id="UP000053097">
    <property type="component" value="Unassembled WGS sequence"/>
</dbReference>
<keyword evidence="3" id="KW-1185">Reference proteome</keyword>
<accession>A0A026VRY8</accession>
<name>A0A026VRY8_OOCBI</name>
<sequence length="80" mass="9914">MQRRKIFRVTKKEQWSNVTILFDLSSPVSKLRRTVHHDHKYQSSPTIIRRRLFDCEQRLKEKEKKIKLQKRKINRLQKKV</sequence>
<evidence type="ECO:0000313" key="2">
    <source>
        <dbReference type="EMBL" id="EZA46492.1"/>
    </source>
</evidence>
<feature type="coiled-coil region" evidence="1">
    <location>
        <begin position="52"/>
        <end position="79"/>
    </location>
</feature>